<comment type="caution">
    <text evidence="1">The sequence shown here is derived from an EMBL/GenBank/DDBJ whole genome shotgun (WGS) entry which is preliminary data.</text>
</comment>
<gene>
    <name evidence="1" type="ORF">CXU09_07195</name>
</gene>
<reference evidence="1 2" key="1">
    <citation type="journal article" date="2017" name="BMC Genomics">
        <title>Genome sequencing of 39 Akkermansia muciniphila isolates reveals its population structure, genomic and functional diverisity, and global distribution in mammalian gut microbiotas.</title>
        <authorList>
            <person name="Guo X."/>
            <person name="Li S."/>
            <person name="Zhang J."/>
            <person name="Wu F."/>
            <person name="Li X."/>
            <person name="Wu D."/>
            <person name="Zhang M."/>
            <person name="Ou Z."/>
            <person name="Jie Z."/>
            <person name="Yan Q."/>
            <person name="Li P."/>
            <person name="Yi J."/>
            <person name="Peng Y."/>
        </authorList>
    </citation>
    <scope>NUCLEOTIDE SEQUENCE [LARGE SCALE GENOMIC DNA]</scope>
    <source>
        <strain evidence="1 2">GP43</strain>
    </source>
</reference>
<evidence type="ECO:0000313" key="2">
    <source>
        <dbReference type="Proteomes" id="UP000235914"/>
    </source>
</evidence>
<protein>
    <submittedName>
        <fullName evidence="1">Uncharacterized protein</fullName>
    </submittedName>
</protein>
<dbReference type="AlphaFoldDB" id="A0AAP8NL76"/>
<dbReference type="EMBL" id="PJKN01000003">
    <property type="protein sequence ID" value="PNC56388.1"/>
    <property type="molecule type" value="Genomic_DNA"/>
</dbReference>
<accession>A0AAP8NL76</accession>
<evidence type="ECO:0000313" key="1">
    <source>
        <dbReference type="EMBL" id="PNC56388.1"/>
    </source>
</evidence>
<dbReference type="Proteomes" id="UP000235914">
    <property type="component" value="Unassembled WGS sequence"/>
</dbReference>
<sequence length="113" mass="12778">MYIIKPFFCIFSGILQSVINHVYAPLPKKALRVQDKDFDMKFIQEQMPSLQEVERLFRQQPRAQVKIDAGNTPLSSSTAERKRPLPFSISLPGAERCKAGIIPLPVLNCFSGE</sequence>
<proteinExistence type="predicted"/>
<name>A0AAP8NL76_9BACT</name>
<organism evidence="1 2">
    <name type="scientific">Akkermansia muciniphila</name>
    <dbReference type="NCBI Taxonomy" id="239935"/>
    <lineage>
        <taxon>Bacteria</taxon>
        <taxon>Pseudomonadati</taxon>
        <taxon>Verrucomicrobiota</taxon>
        <taxon>Verrucomicrobiia</taxon>
        <taxon>Verrucomicrobiales</taxon>
        <taxon>Akkermansiaceae</taxon>
        <taxon>Akkermansia</taxon>
    </lineage>
</organism>